<dbReference type="AlphaFoldDB" id="A0A024S034"/>
<reference evidence="2" key="1">
    <citation type="journal article" date="2013" name="Ind. Biotechnol.">
        <title>Comparative genomics analysis of Trichoderma reesei strains.</title>
        <authorList>
            <person name="Koike H."/>
            <person name="Aerts A."/>
            <person name="LaButti K."/>
            <person name="Grigoriev I.V."/>
            <person name="Baker S.E."/>
        </authorList>
    </citation>
    <scope>NUCLEOTIDE SEQUENCE [LARGE SCALE GENOMIC DNA]</scope>
    <source>
        <strain evidence="2">ATCC 56765 / BCRC 32924 / NRRL 11460 / Rut C-30</strain>
    </source>
</reference>
<dbReference type="EMBL" id="KI911160">
    <property type="protein sequence ID" value="ETR98713.1"/>
    <property type="molecule type" value="Genomic_DNA"/>
</dbReference>
<dbReference type="Proteomes" id="UP000024376">
    <property type="component" value="Unassembled WGS sequence"/>
</dbReference>
<dbReference type="KEGG" id="trr:M419DRAFT_133095"/>
<proteinExistence type="predicted"/>
<evidence type="ECO:0000313" key="2">
    <source>
        <dbReference type="Proteomes" id="UP000024376"/>
    </source>
</evidence>
<dbReference type="HOGENOM" id="CLU_2470679_0_0_1"/>
<protein>
    <submittedName>
        <fullName evidence="1">Uncharacterized protein</fullName>
    </submittedName>
</protein>
<sequence length="88" mass="10184">MKCFESKICLGLYENEDKSCLAVKVERSLQERGTARVRSRHARSFWRIESKRRNRVVRESRATMATEGAIVEKARDWIKAEAGKQAGR</sequence>
<organism evidence="1 2">
    <name type="scientific">Hypocrea jecorina (strain ATCC 56765 / BCRC 32924 / NRRL 11460 / Rut C-30)</name>
    <name type="common">Trichoderma reesei</name>
    <dbReference type="NCBI Taxonomy" id="1344414"/>
    <lineage>
        <taxon>Eukaryota</taxon>
        <taxon>Fungi</taxon>
        <taxon>Dikarya</taxon>
        <taxon>Ascomycota</taxon>
        <taxon>Pezizomycotina</taxon>
        <taxon>Sordariomycetes</taxon>
        <taxon>Hypocreomycetidae</taxon>
        <taxon>Hypocreales</taxon>
        <taxon>Hypocreaceae</taxon>
        <taxon>Trichoderma</taxon>
    </lineage>
</organism>
<accession>A0A024S034</accession>
<evidence type="ECO:0000313" key="1">
    <source>
        <dbReference type="EMBL" id="ETR98713.1"/>
    </source>
</evidence>
<gene>
    <name evidence="1" type="ORF">M419DRAFT_133095</name>
</gene>
<name>A0A024S034_HYPJR</name>